<dbReference type="EMBL" id="JBBPBN010000049">
    <property type="protein sequence ID" value="KAK8993197.1"/>
    <property type="molecule type" value="Genomic_DNA"/>
</dbReference>
<keyword evidence="2" id="KW-1185">Reference proteome</keyword>
<organism evidence="1 2">
    <name type="scientific">Hibiscus sabdariffa</name>
    <name type="common">roselle</name>
    <dbReference type="NCBI Taxonomy" id="183260"/>
    <lineage>
        <taxon>Eukaryota</taxon>
        <taxon>Viridiplantae</taxon>
        <taxon>Streptophyta</taxon>
        <taxon>Embryophyta</taxon>
        <taxon>Tracheophyta</taxon>
        <taxon>Spermatophyta</taxon>
        <taxon>Magnoliopsida</taxon>
        <taxon>eudicotyledons</taxon>
        <taxon>Gunneridae</taxon>
        <taxon>Pentapetalae</taxon>
        <taxon>rosids</taxon>
        <taxon>malvids</taxon>
        <taxon>Malvales</taxon>
        <taxon>Malvaceae</taxon>
        <taxon>Malvoideae</taxon>
        <taxon>Hibiscus</taxon>
    </lineage>
</organism>
<reference evidence="1 2" key="1">
    <citation type="journal article" date="2024" name="G3 (Bethesda)">
        <title>Genome assembly of Hibiscus sabdariffa L. provides insights into metabolisms of medicinal natural products.</title>
        <authorList>
            <person name="Kim T."/>
        </authorList>
    </citation>
    <scope>NUCLEOTIDE SEQUENCE [LARGE SCALE GENOMIC DNA]</scope>
    <source>
        <strain evidence="1">TK-2024</strain>
        <tissue evidence="1">Old leaves</tissue>
    </source>
</reference>
<gene>
    <name evidence="1" type="ORF">V6N11_033300</name>
</gene>
<sequence>MLGVGQAMMEIDNQLFLFHLLAAYGEAKEKNQTELAEVILRCPSERGSSAGLSNLGTDRIQFIVSMFETKEIIYSKSLPRILRSEWGSNGHGNETQDIDTNINKMGRGRLWSLS</sequence>
<accession>A0ABR2PY75</accession>
<comment type="caution">
    <text evidence="1">The sequence shown here is derived from an EMBL/GenBank/DDBJ whole genome shotgun (WGS) entry which is preliminary data.</text>
</comment>
<protein>
    <submittedName>
        <fullName evidence="1">Uncharacterized protein</fullName>
    </submittedName>
</protein>
<proteinExistence type="predicted"/>
<name>A0ABR2PY75_9ROSI</name>
<evidence type="ECO:0000313" key="2">
    <source>
        <dbReference type="Proteomes" id="UP001396334"/>
    </source>
</evidence>
<evidence type="ECO:0000313" key="1">
    <source>
        <dbReference type="EMBL" id="KAK8993197.1"/>
    </source>
</evidence>
<dbReference type="Proteomes" id="UP001396334">
    <property type="component" value="Unassembled WGS sequence"/>
</dbReference>